<keyword evidence="3" id="KW-1185">Reference proteome</keyword>
<name>S7QGF6_MYOBR</name>
<proteinExistence type="predicted"/>
<dbReference type="EMBL" id="KE164837">
    <property type="protein sequence ID" value="EPQ20412.1"/>
    <property type="molecule type" value="Genomic_DNA"/>
</dbReference>
<evidence type="ECO:0000313" key="2">
    <source>
        <dbReference type="EMBL" id="EPQ20412.1"/>
    </source>
</evidence>
<feature type="region of interest" description="Disordered" evidence="1">
    <location>
        <begin position="1"/>
        <end position="60"/>
    </location>
</feature>
<dbReference type="AlphaFoldDB" id="S7QGF6"/>
<dbReference type="Proteomes" id="UP000052978">
    <property type="component" value="Unassembled WGS sequence"/>
</dbReference>
<evidence type="ECO:0000256" key="1">
    <source>
        <dbReference type="SAM" id="MobiDB-lite"/>
    </source>
</evidence>
<reference evidence="2 3" key="1">
    <citation type="journal article" date="2013" name="Nat. Commun.">
        <title>Genome analysis reveals insights into physiology and longevity of the Brandt's bat Myotis brandtii.</title>
        <authorList>
            <person name="Seim I."/>
            <person name="Fang X."/>
            <person name="Xiong Z."/>
            <person name="Lobanov A.V."/>
            <person name="Huang Z."/>
            <person name="Ma S."/>
            <person name="Feng Y."/>
            <person name="Turanov A.A."/>
            <person name="Zhu Y."/>
            <person name="Lenz T.L."/>
            <person name="Gerashchenko M.V."/>
            <person name="Fan D."/>
            <person name="Hee Yim S."/>
            <person name="Yao X."/>
            <person name="Jordan D."/>
            <person name="Xiong Y."/>
            <person name="Ma Y."/>
            <person name="Lyapunov A.N."/>
            <person name="Chen G."/>
            <person name="Kulakova O.I."/>
            <person name="Sun Y."/>
            <person name="Lee S.G."/>
            <person name="Bronson R.T."/>
            <person name="Moskalev A.A."/>
            <person name="Sunyaev S.R."/>
            <person name="Zhang G."/>
            <person name="Krogh A."/>
            <person name="Wang J."/>
            <person name="Gladyshev V.N."/>
        </authorList>
    </citation>
    <scope>NUCLEOTIDE SEQUENCE [LARGE SCALE GENOMIC DNA]</scope>
</reference>
<feature type="compositionally biased region" description="Polar residues" evidence="1">
    <location>
        <begin position="33"/>
        <end position="60"/>
    </location>
</feature>
<evidence type="ECO:0000313" key="3">
    <source>
        <dbReference type="Proteomes" id="UP000052978"/>
    </source>
</evidence>
<accession>S7QGF6</accession>
<sequence>MRWRRSVHPVTAPHSHLSDLRGQEPPTPWSEGQVVNNSGKLSPTSPLLTSMAQASYPTTM</sequence>
<protein>
    <submittedName>
        <fullName evidence="2">Uncharacterized protein</fullName>
    </submittedName>
</protein>
<organism evidence="2 3">
    <name type="scientific">Myotis brandtii</name>
    <name type="common">Brandt's bat</name>
    <dbReference type="NCBI Taxonomy" id="109478"/>
    <lineage>
        <taxon>Eukaryota</taxon>
        <taxon>Metazoa</taxon>
        <taxon>Chordata</taxon>
        <taxon>Craniata</taxon>
        <taxon>Vertebrata</taxon>
        <taxon>Euteleostomi</taxon>
        <taxon>Mammalia</taxon>
        <taxon>Eutheria</taxon>
        <taxon>Laurasiatheria</taxon>
        <taxon>Chiroptera</taxon>
        <taxon>Yangochiroptera</taxon>
        <taxon>Vespertilionidae</taxon>
        <taxon>Myotis</taxon>
    </lineage>
</organism>
<gene>
    <name evidence="2" type="ORF">D623_10021503</name>
</gene>